<evidence type="ECO:0000259" key="7">
    <source>
        <dbReference type="SMART" id="SM00737"/>
    </source>
</evidence>
<keyword evidence="4 6" id="KW-1133">Transmembrane helix</keyword>
<keyword evidence="5 6" id="KW-0472">Membrane</keyword>
<dbReference type="OrthoDB" id="6409159at2759"/>
<comment type="subcellular location">
    <subcellularLocation>
        <location evidence="1">Membrane</location>
    </subcellularLocation>
</comment>
<dbReference type="Pfam" id="PF02221">
    <property type="entry name" value="E1_DerP2_DerF2"/>
    <property type="match status" value="1"/>
</dbReference>
<accession>A0A2I0TBC1</accession>
<evidence type="ECO:0000256" key="1">
    <source>
        <dbReference type="ARBA" id="ARBA00004370"/>
    </source>
</evidence>
<keyword evidence="3" id="KW-0732">Signal</keyword>
<dbReference type="InterPro" id="IPR013057">
    <property type="entry name" value="AA_transpt_TM"/>
</dbReference>
<keyword evidence="2 6" id="KW-0812">Transmembrane</keyword>
<name>A0A2I0TBC1_LIMLA</name>
<dbReference type="PANTHER" id="PTHR17357:SF0">
    <property type="entry name" value="GANGLIOSIDE GM2 ACTIVATOR"/>
    <property type="match status" value="1"/>
</dbReference>
<evidence type="ECO:0000313" key="9">
    <source>
        <dbReference type="Proteomes" id="UP000233556"/>
    </source>
</evidence>
<protein>
    <submittedName>
        <fullName evidence="8">Ganglioside gm2 activator</fullName>
    </submittedName>
</protein>
<dbReference type="Pfam" id="PF01490">
    <property type="entry name" value="Aa_trans"/>
    <property type="match status" value="1"/>
</dbReference>
<dbReference type="GO" id="GO:0006689">
    <property type="term" value="P:ganglioside catabolic process"/>
    <property type="evidence" value="ECO:0007669"/>
    <property type="project" value="InterPro"/>
</dbReference>
<sequence>MSRDGNVKPYLLRCVGGFAWEDCGGGKDPVVLKSLSVAPDPISIPGSLRVSAAVSSSKAMASPLKAVLVVEKALGDLWIQLPCIDQLGSCTYNDVCTVLDNLIPPGTTCPEPLLTYGIPCHCPFKAGSYSLPASDFDLPDVELPAWMTNGNYRVRATVSSGGQELACVKLAFSLQSQWYQTLIHLLKGNIGTGLLGLPLAVKNAGILLGPVSLLVMGIVAVHCMGILVKCAHHFCYRFQKQFVDYGGAVVHGLESTPSAWLRTHAIWGRRVVGLFLIITQLGFCCVYFVFLADNLRQKLFSLSFGAGLALEQDELALCCSGETVPGIQTGLILICSVPMLLGGMAQPPSSWGKTVSRGDHMACSAFGMKDPKERMVSHEESEVRGQQ</sequence>
<dbReference type="SUPFAM" id="SSF63707">
    <property type="entry name" value="Ganglioside M2 (gm2) activator"/>
    <property type="match status" value="1"/>
</dbReference>
<dbReference type="GO" id="GO:0005319">
    <property type="term" value="F:lipid transporter activity"/>
    <property type="evidence" value="ECO:0007669"/>
    <property type="project" value="TreeGrafter"/>
</dbReference>
<evidence type="ECO:0000256" key="4">
    <source>
        <dbReference type="ARBA" id="ARBA00022989"/>
    </source>
</evidence>
<dbReference type="AlphaFoldDB" id="A0A2I0TBC1"/>
<dbReference type="SMART" id="SM00737">
    <property type="entry name" value="ML"/>
    <property type="match status" value="1"/>
</dbReference>
<feature type="domain" description="MD-2-related lipid-recognition" evidence="7">
    <location>
        <begin position="20"/>
        <end position="172"/>
    </location>
</feature>
<dbReference type="InterPro" id="IPR036846">
    <property type="entry name" value="GM2-AP_sf"/>
</dbReference>
<evidence type="ECO:0000256" key="6">
    <source>
        <dbReference type="SAM" id="Phobius"/>
    </source>
</evidence>
<dbReference type="GO" id="GO:0008047">
    <property type="term" value="F:enzyme activator activity"/>
    <property type="evidence" value="ECO:0007669"/>
    <property type="project" value="InterPro"/>
</dbReference>
<gene>
    <name evidence="8" type="ORF">llap_18603</name>
</gene>
<dbReference type="Gene3D" id="2.70.220.10">
    <property type="entry name" value="Ganglioside GM2 activator"/>
    <property type="match status" value="1"/>
</dbReference>
<keyword evidence="9" id="KW-1185">Reference proteome</keyword>
<organism evidence="8 9">
    <name type="scientific">Limosa lapponica baueri</name>
    <dbReference type="NCBI Taxonomy" id="1758121"/>
    <lineage>
        <taxon>Eukaryota</taxon>
        <taxon>Metazoa</taxon>
        <taxon>Chordata</taxon>
        <taxon>Craniata</taxon>
        <taxon>Vertebrata</taxon>
        <taxon>Euteleostomi</taxon>
        <taxon>Archelosauria</taxon>
        <taxon>Archosauria</taxon>
        <taxon>Dinosauria</taxon>
        <taxon>Saurischia</taxon>
        <taxon>Theropoda</taxon>
        <taxon>Coelurosauria</taxon>
        <taxon>Aves</taxon>
        <taxon>Neognathae</taxon>
        <taxon>Neoaves</taxon>
        <taxon>Charadriiformes</taxon>
        <taxon>Scolopacidae</taxon>
        <taxon>Limosa</taxon>
    </lineage>
</organism>
<dbReference type="InterPro" id="IPR003172">
    <property type="entry name" value="ML_dom"/>
</dbReference>
<evidence type="ECO:0000256" key="5">
    <source>
        <dbReference type="ARBA" id="ARBA00023136"/>
    </source>
</evidence>
<feature type="transmembrane region" description="Helical" evidence="6">
    <location>
        <begin position="271"/>
        <end position="292"/>
    </location>
</feature>
<reference evidence="9" key="1">
    <citation type="submission" date="2017-11" db="EMBL/GenBank/DDBJ databases">
        <authorList>
            <person name="Lima N.C."/>
            <person name="Parody-Merino A.M."/>
            <person name="Battley P.F."/>
            <person name="Fidler A.E."/>
            <person name="Prosdocimi F."/>
        </authorList>
    </citation>
    <scope>NUCLEOTIDE SEQUENCE [LARGE SCALE GENOMIC DNA]</scope>
</reference>
<dbReference type="PANTHER" id="PTHR17357">
    <property type="entry name" value="GM2 GANGLIOSIDE ACTIVATOR PROTEIN"/>
    <property type="match status" value="1"/>
</dbReference>
<dbReference type="Proteomes" id="UP000233556">
    <property type="component" value="Unassembled WGS sequence"/>
</dbReference>
<dbReference type="EMBL" id="KZ513390">
    <property type="protein sequence ID" value="PKU31093.1"/>
    <property type="molecule type" value="Genomic_DNA"/>
</dbReference>
<evidence type="ECO:0000256" key="2">
    <source>
        <dbReference type="ARBA" id="ARBA00022692"/>
    </source>
</evidence>
<evidence type="ECO:0000256" key="3">
    <source>
        <dbReference type="ARBA" id="ARBA00022729"/>
    </source>
</evidence>
<dbReference type="InterPro" id="IPR028996">
    <property type="entry name" value="GM2-AP"/>
</dbReference>
<proteinExistence type="predicted"/>
<reference evidence="9" key="2">
    <citation type="submission" date="2017-12" db="EMBL/GenBank/DDBJ databases">
        <title>Genome sequence of the Bar-tailed Godwit (Limosa lapponica baueri).</title>
        <authorList>
            <person name="Lima N.C.B."/>
            <person name="Parody-Merino A.M."/>
            <person name="Battley P.F."/>
            <person name="Fidler A.E."/>
            <person name="Prosdocimi F."/>
        </authorList>
    </citation>
    <scope>NUCLEOTIDE SEQUENCE [LARGE SCALE GENOMIC DNA]</scope>
</reference>
<evidence type="ECO:0000313" key="8">
    <source>
        <dbReference type="EMBL" id="PKU31093.1"/>
    </source>
</evidence>
<dbReference type="GO" id="GO:0009898">
    <property type="term" value="C:cytoplasmic side of plasma membrane"/>
    <property type="evidence" value="ECO:0007669"/>
    <property type="project" value="TreeGrafter"/>
</dbReference>
<feature type="transmembrane region" description="Helical" evidence="6">
    <location>
        <begin position="207"/>
        <end position="228"/>
    </location>
</feature>